<evidence type="ECO:0000313" key="1">
    <source>
        <dbReference type="EMBL" id="CAG8651792.1"/>
    </source>
</evidence>
<comment type="caution">
    <text evidence="1">The sequence shown here is derived from an EMBL/GenBank/DDBJ whole genome shotgun (WGS) entry which is preliminary data.</text>
</comment>
<reference evidence="1" key="1">
    <citation type="submission" date="2021-06" db="EMBL/GenBank/DDBJ databases">
        <authorList>
            <person name="Kallberg Y."/>
            <person name="Tangrot J."/>
            <person name="Rosling A."/>
        </authorList>
    </citation>
    <scope>NUCLEOTIDE SEQUENCE</scope>
    <source>
        <strain evidence="1">IL203A</strain>
    </source>
</reference>
<dbReference type="Proteomes" id="UP000789702">
    <property type="component" value="Unassembled WGS sequence"/>
</dbReference>
<evidence type="ECO:0000313" key="2">
    <source>
        <dbReference type="Proteomes" id="UP000789702"/>
    </source>
</evidence>
<keyword evidence="2" id="KW-1185">Reference proteome</keyword>
<name>A0ACA9NEY5_9GLOM</name>
<feature type="non-terminal residue" evidence="1">
    <location>
        <position position="1"/>
    </location>
</feature>
<organism evidence="1 2">
    <name type="scientific">Dentiscutata heterogama</name>
    <dbReference type="NCBI Taxonomy" id="1316150"/>
    <lineage>
        <taxon>Eukaryota</taxon>
        <taxon>Fungi</taxon>
        <taxon>Fungi incertae sedis</taxon>
        <taxon>Mucoromycota</taxon>
        <taxon>Glomeromycotina</taxon>
        <taxon>Glomeromycetes</taxon>
        <taxon>Diversisporales</taxon>
        <taxon>Gigasporaceae</taxon>
        <taxon>Dentiscutata</taxon>
    </lineage>
</organism>
<protein>
    <submittedName>
        <fullName evidence="1">4495_t:CDS:1</fullName>
    </submittedName>
</protein>
<gene>
    <name evidence="1" type="ORF">DHETER_LOCUS9334</name>
</gene>
<dbReference type="EMBL" id="CAJVPU010016219">
    <property type="protein sequence ID" value="CAG8651792.1"/>
    <property type="molecule type" value="Genomic_DNA"/>
</dbReference>
<feature type="non-terminal residue" evidence="1">
    <location>
        <position position="49"/>
    </location>
</feature>
<accession>A0ACA9NEY5</accession>
<proteinExistence type="predicted"/>
<sequence>QLYHSLSLNAGEMTAVKWVNPNRYKQNKCRSAEKKKVIYYLLGLSPIEI</sequence>